<dbReference type="PANTHER" id="PTHR31087">
    <property type="match status" value="1"/>
</dbReference>
<proteinExistence type="inferred from homology"/>
<dbReference type="AlphaFoldDB" id="A0A2I0VW86"/>
<dbReference type="Gene3D" id="2.40.160.200">
    <property type="entry name" value="LURP1-related"/>
    <property type="match status" value="1"/>
</dbReference>
<dbReference type="InterPro" id="IPR038595">
    <property type="entry name" value="LOR_sf"/>
</dbReference>
<dbReference type="OrthoDB" id="1916253at2759"/>
<dbReference type="Proteomes" id="UP000233837">
    <property type="component" value="Unassembled WGS sequence"/>
</dbReference>
<dbReference type="EMBL" id="KZ503169">
    <property type="protein sequence ID" value="PKU67671.1"/>
    <property type="molecule type" value="Genomic_DNA"/>
</dbReference>
<dbReference type="InterPro" id="IPR025659">
    <property type="entry name" value="Tubby-like_C"/>
</dbReference>
<keyword evidence="3" id="KW-1185">Reference proteome</keyword>
<accession>A0A2I0VW86</accession>
<dbReference type="InterPro" id="IPR007612">
    <property type="entry name" value="LOR"/>
</dbReference>
<dbReference type="PANTHER" id="PTHR31087:SF3">
    <property type="entry name" value="PROTEIN LURP-ONE-RELATED 6"/>
    <property type="match status" value="1"/>
</dbReference>
<dbReference type="SUPFAM" id="SSF54518">
    <property type="entry name" value="Tubby C-terminal domain-like"/>
    <property type="match status" value="1"/>
</dbReference>
<dbReference type="Pfam" id="PF04525">
    <property type="entry name" value="LOR"/>
    <property type="match status" value="1"/>
</dbReference>
<reference evidence="2 3" key="1">
    <citation type="journal article" date="2016" name="Sci. Rep.">
        <title>The Dendrobium catenatum Lindl. genome sequence provides insights into polysaccharide synthase, floral development and adaptive evolution.</title>
        <authorList>
            <person name="Zhang G.Q."/>
            <person name="Xu Q."/>
            <person name="Bian C."/>
            <person name="Tsai W.C."/>
            <person name="Yeh C.M."/>
            <person name="Liu K.W."/>
            <person name="Yoshida K."/>
            <person name="Zhang L.S."/>
            <person name="Chang S.B."/>
            <person name="Chen F."/>
            <person name="Shi Y."/>
            <person name="Su Y.Y."/>
            <person name="Zhang Y.Q."/>
            <person name="Chen L.J."/>
            <person name="Yin Y."/>
            <person name="Lin M."/>
            <person name="Huang H."/>
            <person name="Deng H."/>
            <person name="Wang Z.W."/>
            <person name="Zhu S.L."/>
            <person name="Zhao X."/>
            <person name="Deng C."/>
            <person name="Niu S.C."/>
            <person name="Huang J."/>
            <person name="Wang M."/>
            <person name="Liu G.H."/>
            <person name="Yang H.J."/>
            <person name="Xiao X.J."/>
            <person name="Hsiao Y.Y."/>
            <person name="Wu W.L."/>
            <person name="Chen Y.Y."/>
            <person name="Mitsuda N."/>
            <person name="Ohme-Takagi M."/>
            <person name="Luo Y.B."/>
            <person name="Van de Peer Y."/>
            <person name="Liu Z.J."/>
        </authorList>
    </citation>
    <scope>NUCLEOTIDE SEQUENCE [LARGE SCALE GENOMIC DNA]</scope>
    <source>
        <tissue evidence="2">The whole plant</tissue>
    </source>
</reference>
<gene>
    <name evidence="2" type="ORF">MA16_Dca023223</name>
</gene>
<name>A0A2I0VW86_9ASPA</name>
<protein>
    <submittedName>
        <fullName evidence="2">Protein LURP-one-related 6</fullName>
    </submittedName>
</protein>
<evidence type="ECO:0000256" key="1">
    <source>
        <dbReference type="ARBA" id="ARBA00005437"/>
    </source>
</evidence>
<comment type="similarity">
    <text evidence="1">Belongs to the LOR family.</text>
</comment>
<reference evidence="2 3" key="2">
    <citation type="journal article" date="2017" name="Nature">
        <title>The Apostasia genome and the evolution of orchids.</title>
        <authorList>
            <person name="Zhang G.Q."/>
            <person name="Liu K.W."/>
            <person name="Li Z."/>
            <person name="Lohaus R."/>
            <person name="Hsiao Y.Y."/>
            <person name="Niu S.C."/>
            <person name="Wang J.Y."/>
            <person name="Lin Y.C."/>
            <person name="Xu Q."/>
            <person name="Chen L.J."/>
            <person name="Yoshida K."/>
            <person name="Fujiwara S."/>
            <person name="Wang Z.W."/>
            <person name="Zhang Y.Q."/>
            <person name="Mitsuda N."/>
            <person name="Wang M."/>
            <person name="Liu G.H."/>
            <person name="Pecoraro L."/>
            <person name="Huang H.X."/>
            <person name="Xiao X.J."/>
            <person name="Lin M."/>
            <person name="Wu X.Y."/>
            <person name="Wu W.L."/>
            <person name="Chen Y.Y."/>
            <person name="Chang S.B."/>
            <person name="Sakamoto S."/>
            <person name="Ohme-Takagi M."/>
            <person name="Yagi M."/>
            <person name="Zeng S.J."/>
            <person name="Shen C.Y."/>
            <person name="Yeh C.M."/>
            <person name="Luo Y.B."/>
            <person name="Tsai W.C."/>
            <person name="Van de Peer Y."/>
            <person name="Liu Z.J."/>
        </authorList>
    </citation>
    <scope>NUCLEOTIDE SEQUENCE [LARGE SCALE GENOMIC DNA]</scope>
    <source>
        <tissue evidence="2">The whole plant</tissue>
    </source>
</reference>
<evidence type="ECO:0000313" key="3">
    <source>
        <dbReference type="Proteomes" id="UP000233837"/>
    </source>
</evidence>
<organism evidence="2 3">
    <name type="scientific">Dendrobium catenatum</name>
    <dbReference type="NCBI Taxonomy" id="906689"/>
    <lineage>
        <taxon>Eukaryota</taxon>
        <taxon>Viridiplantae</taxon>
        <taxon>Streptophyta</taxon>
        <taxon>Embryophyta</taxon>
        <taxon>Tracheophyta</taxon>
        <taxon>Spermatophyta</taxon>
        <taxon>Magnoliopsida</taxon>
        <taxon>Liliopsida</taxon>
        <taxon>Asparagales</taxon>
        <taxon>Orchidaceae</taxon>
        <taxon>Epidendroideae</taxon>
        <taxon>Malaxideae</taxon>
        <taxon>Dendrobiinae</taxon>
        <taxon>Dendrobium</taxon>
    </lineage>
</organism>
<sequence>MAEGSSNLMPIVSKIFCSPSLSTLVVRRRPHVINGGGFVVSDCNQKVAFSVDGCGILGTKGELVVRDSDGSLILLIHKKGGIIQAISTCSQWNGYTMNYEGAKDKVFSLSDSKPLFALRRSTKIYIEPKRMNKDYYFEVIGSFPQRNCSIVTSKGIVAAQVGFKEMNGSKDLYSLVVQPGFDQAFVVGVIAILDYLNGESTSC</sequence>
<evidence type="ECO:0000313" key="2">
    <source>
        <dbReference type="EMBL" id="PKU67671.1"/>
    </source>
</evidence>